<comment type="caution">
    <text evidence="1">The sequence shown here is derived from an EMBL/GenBank/DDBJ whole genome shotgun (WGS) entry which is preliminary data.</text>
</comment>
<evidence type="ECO:0000313" key="1">
    <source>
        <dbReference type="EMBL" id="GBN01396.1"/>
    </source>
</evidence>
<reference evidence="1 2" key="1">
    <citation type="journal article" date="2019" name="Sci. Rep.">
        <title>Orb-weaving spider Araneus ventricosus genome elucidates the spidroin gene catalogue.</title>
        <authorList>
            <person name="Kono N."/>
            <person name="Nakamura H."/>
            <person name="Ohtoshi R."/>
            <person name="Moran D.A.P."/>
            <person name="Shinohara A."/>
            <person name="Yoshida Y."/>
            <person name="Fujiwara M."/>
            <person name="Mori M."/>
            <person name="Tomita M."/>
            <person name="Arakawa K."/>
        </authorList>
    </citation>
    <scope>NUCLEOTIDE SEQUENCE [LARGE SCALE GENOMIC DNA]</scope>
</reference>
<organism evidence="1 2">
    <name type="scientific">Araneus ventricosus</name>
    <name type="common">Orbweaver spider</name>
    <name type="synonym">Epeira ventricosa</name>
    <dbReference type="NCBI Taxonomy" id="182803"/>
    <lineage>
        <taxon>Eukaryota</taxon>
        <taxon>Metazoa</taxon>
        <taxon>Ecdysozoa</taxon>
        <taxon>Arthropoda</taxon>
        <taxon>Chelicerata</taxon>
        <taxon>Arachnida</taxon>
        <taxon>Araneae</taxon>
        <taxon>Araneomorphae</taxon>
        <taxon>Entelegynae</taxon>
        <taxon>Araneoidea</taxon>
        <taxon>Araneidae</taxon>
        <taxon>Araneus</taxon>
    </lineage>
</organism>
<proteinExistence type="predicted"/>
<dbReference type="AlphaFoldDB" id="A0A4Y2KI32"/>
<evidence type="ECO:0000313" key="2">
    <source>
        <dbReference type="Proteomes" id="UP000499080"/>
    </source>
</evidence>
<dbReference type="OrthoDB" id="8197645at2759"/>
<protein>
    <submittedName>
        <fullName evidence="1">Uncharacterized protein</fullName>
    </submittedName>
</protein>
<dbReference type="Proteomes" id="UP000499080">
    <property type="component" value="Unassembled WGS sequence"/>
</dbReference>
<name>A0A4Y2KI32_ARAVE</name>
<dbReference type="EMBL" id="BGPR01004614">
    <property type="protein sequence ID" value="GBN01396.1"/>
    <property type="molecule type" value="Genomic_DNA"/>
</dbReference>
<keyword evidence="2" id="KW-1185">Reference proteome</keyword>
<sequence length="79" mass="8776">MTHRKKNLTLEEALLPFDELNSDSDLKDIYIEPPDAAVLSDEDSAKEDEGGLSDNLSGCQLCVNVEISRKKNTENIILI</sequence>
<gene>
    <name evidence="1" type="ORF">AVEN_59382_1</name>
</gene>
<accession>A0A4Y2KI32</accession>